<feature type="region of interest" description="Disordered" evidence="1">
    <location>
        <begin position="1"/>
        <end position="216"/>
    </location>
</feature>
<keyword evidence="2" id="KW-0472">Membrane</keyword>
<feature type="compositionally biased region" description="Polar residues" evidence="1">
    <location>
        <begin position="103"/>
        <end position="121"/>
    </location>
</feature>
<sequence length="1081" mass="120434">MMSYEQRNASGGRASPRPNGGGSRIPSKSILGHKRTGSGRIEPKENVPEDGSTFSSPDLSGGSGGKFQPTYSPIARPLSRLHRNSTAGAAAQETESPRDTKIPQPTTTVPNSERTNGQHTLGSPMPSPNNPVRRVRQPLGLKAAFKLAEAQEARERSGSSSSSGSIDLKQAFRMANAEANRVAVGSPSPAPRSYRRRESMDTRSNQYFGSPDNADLGQRLQHFDRHHSLSNNSGPLDGLFTTRGRVGPKVAETATTLARKASNGSLENSPERRRNSLASPEASKKTDAEKLNWNAVQRNSLLPSFQFAPLPPMEIDNENENENPGSSPIVGPTYPSPEKSYNWHLDADFTAGDLQVSDSPRIRLDRHDDVGTSPAVNGPQIRRSNDKLDRIRELEIEAANADIPDDESSSLLRRTNHKLDEIRAREMVASSPRVLAKNRLDEIRAKNAEACSRSTSPEEARTSSKESPRQEESNPSSDPNPRQNRTSPPPSAPVFGMSITDGLQDSNREGAMDQRTKESVAPERSQQPVLDDSYDLLRRLARATSSSPSPQNSPQPPERQIPMTSTTDKTSEEKENNRPPLAREERRPRDMRAKNSRDRLTVGFTGLHKMPSSDSVGNKRQSLVNSESDPTDRIEAEMKLFALMDNYSEKGSIRGPSPGLSEKSEPIDEETPKPKKRMDPLSLPTPRVTGAYVETPATVKAERGDEWVDVESDTPAPQRASLKKQAEESGEPKVKDEGVENSGKEAKASGKTTRASGHRTKTRSKRHKPPVNTANIPTAKEDLRAIIQQHGIDESTLEDFDGLLDDKNIDSGELKKLVDVAVLKIEEDMKTPGLTDRERELQAYDRMSKSLKTGLLGIRSAKQGIERLEDKVAHSEHKRLPTQFDVDLGNAALFPVGPPLHDQHMYMAWPMLYHRQPRFKLTPLGIIALILATWYAIESAFCFLYVDTYQCPRGMTCDWSPNEPYFPYAAPFMLDEWTTGGKGRALAWRIGDGVGDIAAEVADWVTGHDFTKDEVMYMNVWQRKRQKRRLHRRGLHWKWIEPAQFKYKFQAWRDSWNERQRAMEEGEPIWSDESMSADERL</sequence>
<feature type="region of interest" description="Disordered" evidence="1">
    <location>
        <begin position="649"/>
        <end position="775"/>
    </location>
</feature>
<feature type="region of interest" description="Disordered" evidence="1">
    <location>
        <begin position="364"/>
        <end position="384"/>
    </location>
</feature>
<feature type="region of interest" description="Disordered" evidence="1">
    <location>
        <begin position="446"/>
        <end position="530"/>
    </location>
</feature>
<feature type="compositionally biased region" description="Basic residues" evidence="1">
    <location>
        <begin position="756"/>
        <end position="769"/>
    </location>
</feature>
<dbReference type="Proteomes" id="UP001465668">
    <property type="component" value="Unassembled WGS sequence"/>
</dbReference>
<evidence type="ECO:0000256" key="1">
    <source>
        <dbReference type="SAM" id="MobiDB-lite"/>
    </source>
</evidence>
<feature type="compositionally biased region" description="Basic and acidic residues" evidence="1">
    <location>
        <begin position="662"/>
        <end position="679"/>
    </location>
</feature>
<evidence type="ECO:0000313" key="3">
    <source>
        <dbReference type="EMBL" id="KAK9776988.1"/>
    </source>
</evidence>
<reference evidence="3 4" key="1">
    <citation type="submission" date="2024-02" db="EMBL/GenBank/DDBJ databases">
        <title>First draft genome assembly of two strains of Seiridium cardinale.</title>
        <authorList>
            <person name="Emiliani G."/>
            <person name="Scali E."/>
        </authorList>
    </citation>
    <scope>NUCLEOTIDE SEQUENCE [LARGE SCALE GENOMIC DNA]</scope>
    <source>
        <strain evidence="3 4">BM-138-000479</strain>
    </source>
</reference>
<proteinExistence type="predicted"/>
<feature type="compositionally biased region" description="Polar residues" evidence="1">
    <location>
        <begin position="612"/>
        <end position="628"/>
    </location>
</feature>
<feature type="compositionally biased region" description="Polar residues" evidence="1">
    <location>
        <begin position="473"/>
        <end position="486"/>
    </location>
</feature>
<feature type="transmembrane region" description="Helical" evidence="2">
    <location>
        <begin position="924"/>
        <end position="946"/>
    </location>
</feature>
<keyword evidence="4" id="KW-1185">Reference proteome</keyword>
<feature type="compositionally biased region" description="Basic and acidic residues" evidence="1">
    <location>
        <begin position="569"/>
        <end position="600"/>
    </location>
</feature>
<dbReference type="EMBL" id="JARVKM010000024">
    <property type="protein sequence ID" value="KAK9776988.1"/>
    <property type="molecule type" value="Genomic_DNA"/>
</dbReference>
<feature type="compositionally biased region" description="Basic and acidic residues" evidence="1">
    <location>
        <begin position="456"/>
        <end position="472"/>
    </location>
</feature>
<feature type="region of interest" description="Disordered" evidence="1">
    <location>
        <begin position="307"/>
        <end position="335"/>
    </location>
</feature>
<feature type="region of interest" description="Disordered" evidence="1">
    <location>
        <begin position="254"/>
        <end position="290"/>
    </location>
</feature>
<comment type="caution">
    <text evidence="3">The sequence shown here is derived from an EMBL/GenBank/DDBJ whole genome shotgun (WGS) entry which is preliminary data.</text>
</comment>
<organism evidence="3 4">
    <name type="scientific">Seiridium cardinale</name>
    <dbReference type="NCBI Taxonomy" id="138064"/>
    <lineage>
        <taxon>Eukaryota</taxon>
        <taxon>Fungi</taxon>
        <taxon>Dikarya</taxon>
        <taxon>Ascomycota</taxon>
        <taxon>Pezizomycotina</taxon>
        <taxon>Sordariomycetes</taxon>
        <taxon>Xylariomycetidae</taxon>
        <taxon>Amphisphaeriales</taxon>
        <taxon>Sporocadaceae</taxon>
        <taxon>Seiridium</taxon>
    </lineage>
</organism>
<evidence type="ECO:0000256" key="2">
    <source>
        <dbReference type="SAM" id="Phobius"/>
    </source>
</evidence>
<keyword evidence="2" id="KW-1133">Transmembrane helix</keyword>
<accession>A0ABR2XT47</accession>
<name>A0ABR2XT47_9PEZI</name>
<feature type="compositionally biased region" description="Basic and acidic residues" evidence="1">
    <location>
        <begin position="506"/>
        <end position="521"/>
    </location>
</feature>
<protein>
    <submittedName>
        <fullName evidence="3">Uncharacterized protein</fullName>
    </submittedName>
</protein>
<keyword evidence="2" id="KW-0812">Transmembrane</keyword>
<feature type="compositionally biased region" description="Basic and acidic residues" evidence="1">
    <location>
        <begin position="724"/>
        <end position="748"/>
    </location>
</feature>
<gene>
    <name evidence="3" type="ORF">SCAR479_06389</name>
</gene>
<evidence type="ECO:0000313" key="4">
    <source>
        <dbReference type="Proteomes" id="UP001465668"/>
    </source>
</evidence>
<feature type="region of interest" description="Disordered" evidence="1">
    <location>
        <begin position="543"/>
        <end position="631"/>
    </location>
</feature>